<evidence type="ECO:0000256" key="4">
    <source>
        <dbReference type="ARBA" id="ARBA00022840"/>
    </source>
</evidence>
<dbReference type="KEGG" id="tab:CIG75_17980"/>
<sequence>MGQTPVVQIRNLTKKIGNKTLVEGLTFDIPRGEVFGFLGPNGAGKTTTIRMIVGLMKITEGQVMINGKDVEKDFEAAMTEVGAIVENPEMYKFISGYNNLVHFARMNKGVTMQRIDEVIKLVGLENRINDKVKTYSLGMRQRLGLAQALLHKPSVLILDEPTNGLDPAGIRELRDHLRMLAKQEGLSVIVSSHLLTEMELMCDRIAVIQNGKLIDVKPVREMVGEAEQMVVRFELDRPEEGAKVLEVVFSGAGITQDADGLELTITREQIADVNRQLVQAGLSVFGIRTLTKSLEDRFLEMTGGNQIV</sequence>
<dbReference type="Proteomes" id="UP000214688">
    <property type="component" value="Chromosome"/>
</dbReference>
<dbReference type="GO" id="GO:0016887">
    <property type="term" value="F:ATP hydrolysis activity"/>
    <property type="evidence" value="ECO:0007669"/>
    <property type="project" value="InterPro"/>
</dbReference>
<dbReference type="RefSeq" id="WP_094237901.1">
    <property type="nucleotide sequence ID" value="NZ_CP022657.1"/>
</dbReference>
<gene>
    <name evidence="6" type="ORF">CIG75_17980</name>
</gene>
<keyword evidence="4 6" id="KW-0067">ATP-binding</keyword>
<feature type="domain" description="ABC transporter" evidence="5">
    <location>
        <begin position="7"/>
        <end position="235"/>
    </location>
</feature>
<evidence type="ECO:0000256" key="1">
    <source>
        <dbReference type="ARBA" id="ARBA00005417"/>
    </source>
</evidence>
<dbReference type="InterPro" id="IPR003439">
    <property type="entry name" value="ABC_transporter-like_ATP-bd"/>
</dbReference>
<comment type="similarity">
    <text evidence="1">Belongs to the ABC transporter superfamily.</text>
</comment>
<organism evidence="6 7">
    <name type="scientific">Tumebacillus algifaecis</name>
    <dbReference type="NCBI Taxonomy" id="1214604"/>
    <lineage>
        <taxon>Bacteria</taxon>
        <taxon>Bacillati</taxon>
        <taxon>Bacillota</taxon>
        <taxon>Bacilli</taxon>
        <taxon>Bacillales</taxon>
        <taxon>Alicyclobacillaceae</taxon>
        <taxon>Tumebacillus</taxon>
    </lineage>
</organism>
<dbReference type="PROSITE" id="PS50893">
    <property type="entry name" value="ABC_TRANSPORTER_2"/>
    <property type="match status" value="1"/>
</dbReference>
<dbReference type="SMART" id="SM00382">
    <property type="entry name" value="AAA"/>
    <property type="match status" value="1"/>
</dbReference>
<evidence type="ECO:0000313" key="7">
    <source>
        <dbReference type="Proteomes" id="UP000214688"/>
    </source>
</evidence>
<reference evidence="6 7" key="1">
    <citation type="journal article" date="2015" name="Int. J. Syst. Evol. Microbiol.">
        <title>Tumebacillus algifaecis sp. nov., isolated from decomposing algal scum.</title>
        <authorList>
            <person name="Wu Y.F."/>
            <person name="Zhang B."/>
            <person name="Xing P."/>
            <person name="Wu Q.L."/>
            <person name="Liu S.J."/>
        </authorList>
    </citation>
    <scope>NUCLEOTIDE SEQUENCE [LARGE SCALE GENOMIC DNA]</scope>
    <source>
        <strain evidence="6 7">THMBR28</strain>
    </source>
</reference>
<evidence type="ECO:0000313" key="6">
    <source>
        <dbReference type="EMBL" id="ASS76673.1"/>
    </source>
</evidence>
<name>A0A223D5D6_9BACL</name>
<dbReference type="Pfam" id="PF00005">
    <property type="entry name" value="ABC_tran"/>
    <property type="match status" value="1"/>
</dbReference>
<dbReference type="EMBL" id="CP022657">
    <property type="protein sequence ID" value="ASS76673.1"/>
    <property type="molecule type" value="Genomic_DNA"/>
</dbReference>
<dbReference type="InterPro" id="IPR017871">
    <property type="entry name" value="ABC_transporter-like_CS"/>
</dbReference>
<dbReference type="OrthoDB" id="2290519at2"/>
<keyword evidence="2" id="KW-0813">Transport</keyword>
<dbReference type="Gene3D" id="3.40.50.300">
    <property type="entry name" value="P-loop containing nucleotide triphosphate hydrolases"/>
    <property type="match status" value="1"/>
</dbReference>
<evidence type="ECO:0000259" key="5">
    <source>
        <dbReference type="PROSITE" id="PS50893"/>
    </source>
</evidence>
<protein>
    <submittedName>
        <fullName evidence="6">Bacitracin ABC transporter ATP-binding protein</fullName>
    </submittedName>
</protein>
<proteinExistence type="inferred from homology"/>
<dbReference type="SUPFAM" id="SSF52540">
    <property type="entry name" value="P-loop containing nucleoside triphosphate hydrolases"/>
    <property type="match status" value="1"/>
</dbReference>
<evidence type="ECO:0000256" key="3">
    <source>
        <dbReference type="ARBA" id="ARBA00022741"/>
    </source>
</evidence>
<dbReference type="InterPro" id="IPR003593">
    <property type="entry name" value="AAA+_ATPase"/>
</dbReference>
<dbReference type="PANTHER" id="PTHR43335">
    <property type="entry name" value="ABC TRANSPORTER, ATP-BINDING PROTEIN"/>
    <property type="match status" value="1"/>
</dbReference>
<keyword evidence="7" id="KW-1185">Reference proteome</keyword>
<dbReference type="PROSITE" id="PS00211">
    <property type="entry name" value="ABC_TRANSPORTER_1"/>
    <property type="match status" value="1"/>
</dbReference>
<dbReference type="InterPro" id="IPR027417">
    <property type="entry name" value="P-loop_NTPase"/>
</dbReference>
<accession>A0A223D5D6</accession>
<evidence type="ECO:0000256" key="2">
    <source>
        <dbReference type="ARBA" id="ARBA00022448"/>
    </source>
</evidence>
<dbReference type="AlphaFoldDB" id="A0A223D5D6"/>
<keyword evidence="3" id="KW-0547">Nucleotide-binding</keyword>
<dbReference type="GO" id="GO:0005524">
    <property type="term" value="F:ATP binding"/>
    <property type="evidence" value="ECO:0007669"/>
    <property type="project" value="UniProtKB-KW"/>
</dbReference>
<dbReference type="PANTHER" id="PTHR43335:SF4">
    <property type="entry name" value="ABC TRANSPORTER, ATP-BINDING PROTEIN"/>
    <property type="match status" value="1"/>
</dbReference>